<keyword evidence="13" id="KW-1185">Reference proteome</keyword>
<dbReference type="InterPro" id="IPR015260">
    <property type="entry name" value="Syntaxin-6/10/61_N"/>
</dbReference>
<evidence type="ECO:0000256" key="7">
    <source>
        <dbReference type="ARBA" id="ARBA00023136"/>
    </source>
</evidence>
<protein>
    <recommendedName>
        <fullName evidence="11">t-SNARE coiled-coil homology domain-containing protein</fullName>
    </recommendedName>
</protein>
<dbReference type="PANTHER" id="PTHR12791">
    <property type="entry name" value="GOLGI SNARE BET1-RELATED"/>
    <property type="match status" value="1"/>
</dbReference>
<dbReference type="STRING" id="796925.A0A137PGB8"/>
<dbReference type="EMBL" id="KQ964429">
    <property type="protein sequence ID" value="KXN73981.1"/>
    <property type="molecule type" value="Genomic_DNA"/>
</dbReference>
<evidence type="ECO:0000256" key="2">
    <source>
        <dbReference type="ARBA" id="ARBA00022448"/>
    </source>
</evidence>
<evidence type="ECO:0000256" key="8">
    <source>
        <dbReference type="ARBA" id="ARBA00037801"/>
    </source>
</evidence>
<dbReference type="InterPro" id="IPR000727">
    <property type="entry name" value="T_SNARE_dom"/>
</dbReference>
<keyword evidence="7 10" id="KW-0472">Membrane</keyword>
<evidence type="ECO:0000256" key="9">
    <source>
        <dbReference type="SAM" id="Coils"/>
    </source>
</evidence>
<dbReference type="InterPro" id="IPR010989">
    <property type="entry name" value="SNARE"/>
</dbReference>
<keyword evidence="6" id="KW-0333">Golgi apparatus</keyword>
<dbReference type="GO" id="GO:0016020">
    <property type="term" value="C:membrane"/>
    <property type="evidence" value="ECO:0007669"/>
    <property type="project" value="InterPro"/>
</dbReference>
<evidence type="ECO:0000313" key="13">
    <source>
        <dbReference type="Proteomes" id="UP000070444"/>
    </source>
</evidence>
<dbReference type="GO" id="GO:0005794">
    <property type="term" value="C:Golgi apparatus"/>
    <property type="evidence" value="ECO:0007669"/>
    <property type="project" value="UniProtKB-SubCell"/>
</dbReference>
<sequence>MEDPYNLVKEEIQDSLKTLNTLFSSWNRLLKRIATISSEEFQKTTSEVLELVDTLEETCEDLSESVNLATQNPQKFGLTKNIVEERVNYIKKVRLGLEEVKNTVTDRELIEKAISNRNDSSYSINMENMDSSNTNNLELTDEQTQIILQNQDMELDSIFSTVNNLKSIASTINQELSDHQVLLDEMDTQLDDTTIKLKSAQKRLKVVLEKLGDVKSSVIITVLIVVLLLLVMLLIFT</sequence>
<dbReference type="AlphaFoldDB" id="A0A137PGB8"/>
<keyword evidence="2" id="KW-0813">Transport</keyword>
<dbReference type="SMART" id="SM00397">
    <property type="entry name" value="t_SNARE"/>
    <property type="match status" value="1"/>
</dbReference>
<feature type="coiled-coil region" evidence="9">
    <location>
        <begin position="183"/>
        <end position="210"/>
    </location>
</feature>
<accession>A0A137PGB8</accession>
<dbReference type="SUPFAM" id="SSF47661">
    <property type="entry name" value="t-snare proteins"/>
    <property type="match status" value="1"/>
</dbReference>
<keyword evidence="4" id="KW-0653">Protein transport</keyword>
<feature type="transmembrane region" description="Helical" evidence="10">
    <location>
        <begin position="218"/>
        <end position="236"/>
    </location>
</feature>
<name>A0A137PGB8_CONC2</name>
<proteinExistence type="inferred from homology"/>
<feature type="domain" description="T-SNARE coiled-coil homology" evidence="11">
    <location>
        <begin position="145"/>
        <end position="207"/>
    </location>
</feature>
<evidence type="ECO:0000313" key="12">
    <source>
        <dbReference type="EMBL" id="KXN73981.1"/>
    </source>
</evidence>
<dbReference type="OrthoDB" id="546861at2759"/>
<evidence type="ECO:0000256" key="4">
    <source>
        <dbReference type="ARBA" id="ARBA00022927"/>
    </source>
</evidence>
<comment type="similarity">
    <text evidence="1">Belongs to the syntaxin family.</text>
</comment>
<dbReference type="CDD" id="cd15851">
    <property type="entry name" value="SNARE_Syntaxin6"/>
    <property type="match status" value="1"/>
</dbReference>
<evidence type="ECO:0000256" key="10">
    <source>
        <dbReference type="SAM" id="Phobius"/>
    </source>
</evidence>
<dbReference type="GO" id="GO:0015031">
    <property type="term" value="P:protein transport"/>
    <property type="evidence" value="ECO:0007669"/>
    <property type="project" value="UniProtKB-KW"/>
</dbReference>
<keyword evidence="9" id="KW-0175">Coiled coil</keyword>
<evidence type="ECO:0000259" key="11">
    <source>
        <dbReference type="PROSITE" id="PS50192"/>
    </source>
</evidence>
<comment type="subcellular location">
    <subcellularLocation>
        <location evidence="8">Golgi apparatus</location>
        <location evidence="8">trans-Golgi network membrane</location>
        <topology evidence="8">Single-pass type IV membrane protein</topology>
    </subcellularLocation>
</comment>
<keyword evidence="3 10" id="KW-0812">Transmembrane</keyword>
<evidence type="ECO:0000256" key="6">
    <source>
        <dbReference type="ARBA" id="ARBA00023034"/>
    </source>
</evidence>
<evidence type="ECO:0000256" key="5">
    <source>
        <dbReference type="ARBA" id="ARBA00022989"/>
    </source>
</evidence>
<dbReference type="SUPFAM" id="SSF58038">
    <property type="entry name" value="SNARE fusion complex"/>
    <property type="match status" value="1"/>
</dbReference>
<evidence type="ECO:0000256" key="1">
    <source>
        <dbReference type="ARBA" id="ARBA00009063"/>
    </source>
</evidence>
<keyword evidence="5 10" id="KW-1133">Transmembrane helix</keyword>
<dbReference type="Proteomes" id="UP000070444">
    <property type="component" value="Unassembled WGS sequence"/>
</dbReference>
<dbReference type="Gene3D" id="1.20.58.90">
    <property type="match status" value="1"/>
</dbReference>
<dbReference type="Gene3D" id="1.20.5.110">
    <property type="match status" value="1"/>
</dbReference>
<evidence type="ECO:0000256" key="3">
    <source>
        <dbReference type="ARBA" id="ARBA00022692"/>
    </source>
</evidence>
<dbReference type="Pfam" id="PF09177">
    <property type="entry name" value="STX6_10_61_N"/>
    <property type="match status" value="1"/>
</dbReference>
<dbReference type="FunFam" id="1.20.58.90:FF:000004">
    <property type="entry name" value="Syntaxin 10"/>
    <property type="match status" value="1"/>
</dbReference>
<dbReference type="OMA" id="EHDPYRF"/>
<organism evidence="12 13">
    <name type="scientific">Conidiobolus coronatus (strain ATCC 28846 / CBS 209.66 / NRRL 28638)</name>
    <name type="common">Delacroixia coronata</name>
    <dbReference type="NCBI Taxonomy" id="796925"/>
    <lineage>
        <taxon>Eukaryota</taxon>
        <taxon>Fungi</taxon>
        <taxon>Fungi incertae sedis</taxon>
        <taxon>Zoopagomycota</taxon>
        <taxon>Entomophthoromycotina</taxon>
        <taxon>Entomophthoromycetes</taxon>
        <taxon>Entomophthorales</taxon>
        <taxon>Ancylistaceae</taxon>
        <taxon>Conidiobolus</taxon>
    </lineage>
</organism>
<dbReference type="GO" id="GO:0048193">
    <property type="term" value="P:Golgi vesicle transport"/>
    <property type="evidence" value="ECO:0007669"/>
    <property type="project" value="InterPro"/>
</dbReference>
<gene>
    <name evidence="12" type="ORF">CONCODRAFT_77113</name>
</gene>
<dbReference type="PROSITE" id="PS50192">
    <property type="entry name" value="T_SNARE"/>
    <property type="match status" value="1"/>
</dbReference>
<reference evidence="12 13" key="1">
    <citation type="journal article" date="2015" name="Genome Biol. Evol.">
        <title>Phylogenomic analyses indicate that early fungi evolved digesting cell walls of algal ancestors of land plants.</title>
        <authorList>
            <person name="Chang Y."/>
            <person name="Wang S."/>
            <person name="Sekimoto S."/>
            <person name="Aerts A.L."/>
            <person name="Choi C."/>
            <person name="Clum A."/>
            <person name="LaButti K.M."/>
            <person name="Lindquist E.A."/>
            <person name="Yee Ngan C."/>
            <person name="Ohm R.A."/>
            <person name="Salamov A.A."/>
            <person name="Grigoriev I.V."/>
            <person name="Spatafora J.W."/>
            <person name="Berbee M.L."/>
        </authorList>
    </citation>
    <scope>NUCLEOTIDE SEQUENCE [LARGE SCALE GENOMIC DNA]</scope>
    <source>
        <strain evidence="12 13">NRRL 28638</strain>
    </source>
</reference>